<organism evidence="1">
    <name type="scientific">gut metagenome</name>
    <dbReference type="NCBI Taxonomy" id="749906"/>
    <lineage>
        <taxon>unclassified sequences</taxon>
        <taxon>metagenomes</taxon>
        <taxon>organismal metagenomes</taxon>
    </lineage>
</organism>
<gene>
    <name evidence="1" type="ORF">EVA_11369</name>
</gene>
<protein>
    <submittedName>
        <fullName evidence="1">NifU-related domain containing protein</fullName>
    </submittedName>
</protein>
<feature type="non-terminal residue" evidence="1">
    <location>
        <position position="92"/>
    </location>
</feature>
<comment type="caution">
    <text evidence="1">The sequence shown here is derived from an EMBL/GenBank/DDBJ whole genome shotgun (WGS) entry which is preliminary data.</text>
</comment>
<proteinExistence type="predicted"/>
<accession>J9GLD2</accession>
<reference evidence="1" key="1">
    <citation type="journal article" date="2012" name="PLoS ONE">
        <title>Gene sets for utilization of primary and secondary nutrition supplies in the distal gut of endangered iberian lynx.</title>
        <authorList>
            <person name="Alcaide M."/>
            <person name="Messina E."/>
            <person name="Richter M."/>
            <person name="Bargiela R."/>
            <person name="Peplies J."/>
            <person name="Huws S.A."/>
            <person name="Newbold C.J."/>
            <person name="Golyshin P.N."/>
            <person name="Simon M.A."/>
            <person name="Lopez G."/>
            <person name="Yakimov M.M."/>
            <person name="Ferrer M."/>
        </authorList>
    </citation>
    <scope>NUCLEOTIDE SEQUENCE</scope>
</reference>
<name>J9GLD2_9ZZZZ</name>
<dbReference type="AlphaFoldDB" id="J9GLD2"/>
<evidence type="ECO:0000313" key="1">
    <source>
        <dbReference type="EMBL" id="EJX00525.1"/>
    </source>
</evidence>
<sequence length="92" mass="9820">MIYSQEVQHMCVVKKGANHQCAPIPEEGKWVKATQISDISGLTHGIGWCTPKQGGCKLTLNVKEGIIQEALVETIGCSGMTHSAAMASEILP</sequence>
<dbReference type="EMBL" id="AMCI01003333">
    <property type="protein sequence ID" value="EJX00525.1"/>
    <property type="molecule type" value="Genomic_DNA"/>
</dbReference>